<sequence>MPAPRTTESDHNEVMTFAHVRAAEKVADEQRAALAAKTVAEYSRDAAECSALLDMLGLDVADLR</sequence>
<comment type="caution">
    <text evidence="1">The sequence shown here is derived from an EMBL/GenBank/DDBJ whole genome shotgun (WGS) entry which is preliminary data.</text>
</comment>
<protein>
    <submittedName>
        <fullName evidence="1">Uncharacterized protein</fullName>
    </submittedName>
</protein>
<keyword evidence="2" id="KW-1185">Reference proteome</keyword>
<evidence type="ECO:0000313" key="2">
    <source>
        <dbReference type="Proteomes" id="UP001595696"/>
    </source>
</evidence>
<gene>
    <name evidence="1" type="ORF">ACFO0B_27060</name>
</gene>
<dbReference type="RefSeq" id="WP_378615704.1">
    <property type="nucleotide sequence ID" value="NZ_JBHSAX010000022.1"/>
</dbReference>
<proteinExistence type="predicted"/>
<dbReference type="Proteomes" id="UP001595696">
    <property type="component" value="Unassembled WGS sequence"/>
</dbReference>
<dbReference type="EMBL" id="JBHSAX010000022">
    <property type="protein sequence ID" value="MFC3965665.1"/>
    <property type="molecule type" value="Genomic_DNA"/>
</dbReference>
<evidence type="ECO:0000313" key="1">
    <source>
        <dbReference type="EMBL" id="MFC3965665.1"/>
    </source>
</evidence>
<reference evidence="2" key="1">
    <citation type="journal article" date="2019" name="Int. J. Syst. Evol. Microbiol.">
        <title>The Global Catalogue of Microorganisms (GCM) 10K type strain sequencing project: providing services to taxonomists for standard genome sequencing and annotation.</title>
        <authorList>
            <consortium name="The Broad Institute Genomics Platform"/>
            <consortium name="The Broad Institute Genome Sequencing Center for Infectious Disease"/>
            <person name="Wu L."/>
            <person name="Ma J."/>
        </authorList>
    </citation>
    <scope>NUCLEOTIDE SEQUENCE [LARGE SCALE GENOMIC DNA]</scope>
    <source>
        <strain evidence="2">CGMCC 4.7330</strain>
    </source>
</reference>
<name>A0ABV8E186_9NOCA</name>
<accession>A0ABV8E186</accession>
<organism evidence="1 2">
    <name type="scientific">Nocardia jiangsuensis</name>
    <dbReference type="NCBI Taxonomy" id="1691563"/>
    <lineage>
        <taxon>Bacteria</taxon>
        <taxon>Bacillati</taxon>
        <taxon>Actinomycetota</taxon>
        <taxon>Actinomycetes</taxon>
        <taxon>Mycobacteriales</taxon>
        <taxon>Nocardiaceae</taxon>
        <taxon>Nocardia</taxon>
    </lineage>
</organism>